<comment type="caution">
    <text evidence="3">The sequence shown here is derived from an EMBL/GenBank/DDBJ whole genome shotgun (WGS) entry which is preliminary data.</text>
</comment>
<evidence type="ECO:0000313" key="4">
    <source>
        <dbReference type="Proteomes" id="UP001151079"/>
    </source>
</evidence>
<dbReference type="PANTHER" id="PTHR30373:SF2">
    <property type="entry name" value="UPF0603 PROTEIN YGCG"/>
    <property type="match status" value="1"/>
</dbReference>
<keyword evidence="4" id="KW-1185">Reference proteome</keyword>
<keyword evidence="1" id="KW-0732">Signal</keyword>
<evidence type="ECO:0000259" key="2">
    <source>
        <dbReference type="Pfam" id="PF04536"/>
    </source>
</evidence>
<dbReference type="EMBL" id="JAOZEW010000001">
    <property type="protein sequence ID" value="MCV9926087.1"/>
    <property type="molecule type" value="Genomic_DNA"/>
</dbReference>
<feature type="signal peptide" evidence="1">
    <location>
        <begin position="1"/>
        <end position="20"/>
    </location>
</feature>
<dbReference type="InterPro" id="IPR007621">
    <property type="entry name" value="TPM_dom"/>
</dbReference>
<evidence type="ECO:0000256" key="1">
    <source>
        <dbReference type="SAM" id="SignalP"/>
    </source>
</evidence>
<feature type="chain" id="PRO_5040817650" evidence="1">
    <location>
        <begin position="21"/>
        <end position="169"/>
    </location>
</feature>
<dbReference type="Pfam" id="PF04536">
    <property type="entry name" value="TPM_phosphatase"/>
    <property type="match status" value="1"/>
</dbReference>
<sequence length="169" mass="19139">MKKIFFIITITLFLPNSFFAQTKKEVSQSSETQSVFSKSYDYVNDFEKILTSNQITTLKTTLKSCETDSGNKIIIVTTSSIKPYTDIPEYTLGLNTYLANDLKLNTAVLIILSKELRQIQVQGVDSLRSKLTDDETKDIIANFALPEFKKGDYYKGLEKAVSQIIIKLK</sequence>
<gene>
    <name evidence="3" type="ORF">OIU83_00340</name>
</gene>
<dbReference type="PANTHER" id="PTHR30373">
    <property type="entry name" value="UPF0603 PROTEIN YGCG"/>
    <property type="match status" value="1"/>
</dbReference>
<reference evidence="3" key="1">
    <citation type="submission" date="2022-10" db="EMBL/GenBank/DDBJ databases">
        <title>Two novel species of Flavobacterium.</title>
        <authorList>
            <person name="Liu Q."/>
            <person name="Xin Y.-H."/>
        </authorList>
    </citation>
    <scope>NUCLEOTIDE SEQUENCE</scope>
    <source>
        <strain evidence="3">LS1R49</strain>
    </source>
</reference>
<dbReference type="RefSeq" id="WP_264204295.1">
    <property type="nucleotide sequence ID" value="NZ_JAOZEW010000001.1"/>
</dbReference>
<organism evidence="3 4">
    <name type="scientific">Flavobacterium shii</name>
    <dbReference type="NCBI Taxonomy" id="2987687"/>
    <lineage>
        <taxon>Bacteria</taxon>
        <taxon>Pseudomonadati</taxon>
        <taxon>Bacteroidota</taxon>
        <taxon>Flavobacteriia</taxon>
        <taxon>Flavobacteriales</taxon>
        <taxon>Flavobacteriaceae</taxon>
        <taxon>Flavobacterium</taxon>
    </lineage>
</organism>
<accession>A0A9X2ZCM3</accession>
<protein>
    <submittedName>
        <fullName evidence="3">TPM domain-containing protein</fullName>
    </submittedName>
</protein>
<proteinExistence type="predicted"/>
<feature type="domain" description="TPM" evidence="2">
    <location>
        <begin position="43"/>
        <end position="165"/>
    </location>
</feature>
<dbReference type="Gene3D" id="3.10.310.50">
    <property type="match status" value="1"/>
</dbReference>
<name>A0A9X2ZCM3_9FLAO</name>
<dbReference type="AlphaFoldDB" id="A0A9X2ZCM3"/>
<evidence type="ECO:0000313" key="3">
    <source>
        <dbReference type="EMBL" id="MCV9926087.1"/>
    </source>
</evidence>
<dbReference type="Proteomes" id="UP001151079">
    <property type="component" value="Unassembled WGS sequence"/>
</dbReference>